<accession>A0A0M6YGG9</accession>
<evidence type="ECO:0000256" key="1">
    <source>
        <dbReference type="SAM" id="MobiDB-lite"/>
    </source>
</evidence>
<gene>
    <name evidence="2" type="ORF">JDO7802_01466</name>
</gene>
<keyword evidence="3" id="KW-1185">Reference proteome</keyword>
<organism evidence="2 3">
    <name type="scientific">Jannaschia donghaensis</name>
    <dbReference type="NCBI Taxonomy" id="420998"/>
    <lineage>
        <taxon>Bacteria</taxon>
        <taxon>Pseudomonadati</taxon>
        <taxon>Pseudomonadota</taxon>
        <taxon>Alphaproteobacteria</taxon>
        <taxon>Rhodobacterales</taxon>
        <taxon>Roseobacteraceae</taxon>
        <taxon>Jannaschia</taxon>
    </lineage>
</organism>
<evidence type="ECO:0000313" key="3">
    <source>
        <dbReference type="Proteomes" id="UP000049222"/>
    </source>
</evidence>
<reference evidence="2 3" key="1">
    <citation type="submission" date="2015-07" db="EMBL/GenBank/DDBJ databases">
        <authorList>
            <person name="Noorani M."/>
        </authorList>
    </citation>
    <scope>NUCLEOTIDE SEQUENCE [LARGE SCALE GENOMIC DNA]</scope>
    <source>
        <strain evidence="2 3">CECT 7802</strain>
    </source>
</reference>
<dbReference type="STRING" id="420998.JDO7802_01466"/>
<feature type="region of interest" description="Disordered" evidence="1">
    <location>
        <begin position="1"/>
        <end position="36"/>
    </location>
</feature>
<sequence length="36" mass="4091">MYVKADLAYDAEANPYHRPGGEELTYRSTTEEDGLQ</sequence>
<dbReference type="EMBL" id="CXSU01000011">
    <property type="protein sequence ID" value="CTQ49452.1"/>
    <property type="molecule type" value="Genomic_DNA"/>
</dbReference>
<dbReference type="AlphaFoldDB" id="A0A0M6YGG9"/>
<proteinExistence type="predicted"/>
<protein>
    <submittedName>
        <fullName evidence="2">Uncharacterized protein</fullName>
    </submittedName>
</protein>
<dbReference type="Proteomes" id="UP000049222">
    <property type="component" value="Unassembled WGS sequence"/>
</dbReference>
<name>A0A0M6YGG9_9RHOB</name>
<evidence type="ECO:0000313" key="2">
    <source>
        <dbReference type="EMBL" id="CTQ49452.1"/>
    </source>
</evidence>